<feature type="transmembrane region" description="Helical" evidence="4">
    <location>
        <begin position="105"/>
        <end position="122"/>
    </location>
</feature>
<dbReference type="Proteomes" id="UP000006755">
    <property type="component" value="Unassembled WGS sequence"/>
</dbReference>
<dbReference type="InterPro" id="IPR000160">
    <property type="entry name" value="GGDEF_dom"/>
</dbReference>
<comment type="caution">
    <text evidence="6">The sequence shown here is derived from an EMBL/GenBank/DDBJ whole genome shotgun (WGS) entry which is preliminary data.</text>
</comment>
<name>K2INH4_9GAMM</name>
<keyword evidence="4" id="KW-0812">Transmembrane</keyword>
<evidence type="ECO:0000256" key="2">
    <source>
        <dbReference type="ARBA" id="ARBA00012528"/>
    </source>
</evidence>
<dbReference type="PANTHER" id="PTHR45138:SF9">
    <property type="entry name" value="DIGUANYLATE CYCLASE DGCM-RELATED"/>
    <property type="match status" value="1"/>
</dbReference>
<evidence type="ECO:0000256" key="4">
    <source>
        <dbReference type="SAM" id="Phobius"/>
    </source>
</evidence>
<dbReference type="InterPro" id="IPR043128">
    <property type="entry name" value="Rev_trsase/Diguanyl_cyclase"/>
</dbReference>
<comment type="catalytic activity">
    <reaction evidence="3">
        <text>2 GTP = 3',3'-c-di-GMP + 2 diphosphate</text>
        <dbReference type="Rhea" id="RHEA:24898"/>
        <dbReference type="ChEBI" id="CHEBI:33019"/>
        <dbReference type="ChEBI" id="CHEBI:37565"/>
        <dbReference type="ChEBI" id="CHEBI:58805"/>
        <dbReference type="EC" id="2.7.7.65"/>
    </reaction>
</comment>
<keyword evidence="4" id="KW-0472">Membrane</keyword>
<dbReference type="Pfam" id="PF00990">
    <property type="entry name" value="GGDEF"/>
    <property type="match status" value="1"/>
</dbReference>
<dbReference type="eggNOG" id="COG3706">
    <property type="taxonomic scope" value="Bacteria"/>
</dbReference>
<dbReference type="SUPFAM" id="SSF55073">
    <property type="entry name" value="Nucleotide cyclase"/>
    <property type="match status" value="1"/>
</dbReference>
<dbReference type="InterPro" id="IPR029787">
    <property type="entry name" value="Nucleotide_cyclase"/>
</dbReference>
<dbReference type="RefSeq" id="WP_008485108.1">
    <property type="nucleotide sequence ID" value="NZ_AMRI01000016.1"/>
</dbReference>
<keyword evidence="4" id="KW-1133">Transmembrane helix</keyword>
<evidence type="ECO:0000259" key="5">
    <source>
        <dbReference type="PROSITE" id="PS50887"/>
    </source>
</evidence>
<sequence length="341" mass="38309">MMDNSLLLQPSWAMRRAVVMAALAVLALFTGWDLLWLGLSHQMLYPLVATRMLFQWLPLSVLLVEALREVSIRQFRRWMWWTWVMVGIGNALISIMPVFYGLELLTANGQFLLMLFGFFLTHLRWHRKLTAGLIVTFVQLSMALYVAHPDWVSQAVYLGILVAIGTLSARQQDALHNATLSQNRRLKALSETDALTGIDNRYAFERTLDRLLDAPQPLVLALIDVDRFKRYNDLNGHLEGDRCLQQLADSLSEVSGGKLARYGGEEFVAWLAGGHDPDAFARRLVEQVRAMGLAHPDGDLVSVSVGVTLSLPSDNRRALLLRADQALYQAKAAGRDQWVVA</sequence>
<dbReference type="Gene3D" id="3.30.70.270">
    <property type="match status" value="1"/>
</dbReference>
<dbReference type="GO" id="GO:0005886">
    <property type="term" value="C:plasma membrane"/>
    <property type="evidence" value="ECO:0007669"/>
    <property type="project" value="TreeGrafter"/>
</dbReference>
<evidence type="ECO:0000256" key="1">
    <source>
        <dbReference type="ARBA" id="ARBA00004665"/>
    </source>
</evidence>
<gene>
    <name evidence="6" type="ORF">B3C1_12019</name>
</gene>
<dbReference type="AlphaFoldDB" id="K2INH4"/>
<comment type="pathway">
    <text evidence="1">Purine metabolism; 3',5'-cyclic di-GMP biosynthesis.</text>
</comment>
<accession>K2INH4</accession>
<protein>
    <recommendedName>
        <fullName evidence="2">diguanylate cyclase</fullName>
        <ecNumber evidence="2">2.7.7.65</ecNumber>
    </recommendedName>
</protein>
<feature type="transmembrane region" description="Helical" evidence="4">
    <location>
        <begin position="129"/>
        <end position="145"/>
    </location>
</feature>
<feature type="transmembrane region" description="Helical" evidence="4">
    <location>
        <begin position="12"/>
        <end position="32"/>
    </location>
</feature>
<organism evidence="6 7">
    <name type="scientific">Gallaecimonas xiamenensis 3-C-1</name>
    <dbReference type="NCBI Taxonomy" id="745411"/>
    <lineage>
        <taxon>Bacteria</taxon>
        <taxon>Pseudomonadati</taxon>
        <taxon>Pseudomonadota</taxon>
        <taxon>Gammaproteobacteria</taxon>
        <taxon>Enterobacterales</taxon>
        <taxon>Gallaecimonadaceae</taxon>
        <taxon>Gallaecimonas</taxon>
    </lineage>
</organism>
<dbReference type="GO" id="GO:1902201">
    <property type="term" value="P:negative regulation of bacterial-type flagellum-dependent cell motility"/>
    <property type="evidence" value="ECO:0007669"/>
    <property type="project" value="TreeGrafter"/>
</dbReference>
<evidence type="ECO:0000313" key="7">
    <source>
        <dbReference type="Proteomes" id="UP000006755"/>
    </source>
</evidence>
<dbReference type="PATRIC" id="fig|745411.4.peg.2366"/>
<dbReference type="NCBIfam" id="TIGR00254">
    <property type="entry name" value="GGDEF"/>
    <property type="match status" value="1"/>
</dbReference>
<reference evidence="6 7" key="1">
    <citation type="journal article" date="2012" name="J. Bacteriol.">
        <title>Genome Sequence of Gallaecimonas xiamenensis Type Strain 3-C-1.</title>
        <authorList>
            <person name="Lai Q."/>
            <person name="Wang L."/>
            <person name="Wang W."/>
            <person name="Shao Z."/>
        </authorList>
    </citation>
    <scope>NUCLEOTIDE SEQUENCE [LARGE SCALE GENOMIC DNA]</scope>
    <source>
        <strain evidence="6 7">3-C-1</strain>
    </source>
</reference>
<feature type="transmembrane region" description="Helical" evidence="4">
    <location>
        <begin position="151"/>
        <end position="169"/>
    </location>
</feature>
<feature type="transmembrane region" description="Helical" evidence="4">
    <location>
        <begin position="44"/>
        <end position="66"/>
    </location>
</feature>
<feature type="domain" description="GGDEF" evidence="5">
    <location>
        <begin position="216"/>
        <end position="341"/>
    </location>
</feature>
<dbReference type="PROSITE" id="PS50887">
    <property type="entry name" value="GGDEF"/>
    <property type="match status" value="1"/>
</dbReference>
<dbReference type="GO" id="GO:0052621">
    <property type="term" value="F:diguanylate cyclase activity"/>
    <property type="evidence" value="ECO:0007669"/>
    <property type="project" value="UniProtKB-EC"/>
</dbReference>
<evidence type="ECO:0000256" key="3">
    <source>
        <dbReference type="ARBA" id="ARBA00034247"/>
    </source>
</evidence>
<dbReference type="InterPro" id="IPR050469">
    <property type="entry name" value="Diguanylate_Cyclase"/>
</dbReference>
<proteinExistence type="predicted"/>
<dbReference type="EMBL" id="AMRI01000016">
    <property type="protein sequence ID" value="EKE71661.1"/>
    <property type="molecule type" value="Genomic_DNA"/>
</dbReference>
<evidence type="ECO:0000313" key="6">
    <source>
        <dbReference type="EMBL" id="EKE71661.1"/>
    </source>
</evidence>
<dbReference type="PANTHER" id="PTHR45138">
    <property type="entry name" value="REGULATORY COMPONENTS OF SENSORY TRANSDUCTION SYSTEM"/>
    <property type="match status" value="1"/>
</dbReference>
<dbReference type="EC" id="2.7.7.65" evidence="2"/>
<dbReference type="GO" id="GO:0043709">
    <property type="term" value="P:cell adhesion involved in single-species biofilm formation"/>
    <property type="evidence" value="ECO:0007669"/>
    <property type="project" value="TreeGrafter"/>
</dbReference>
<keyword evidence="7" id="KW-1185">Reference proteome</keyword>
<dbReference type="STRING" id="745411.B3C1_12019"/>
<feature type="transmembrane region" description="Helical" evidence="4">
    <location>
        <begin position="78"/>
        <end position="99"/>
    </location>
</feature>
<dbReference type="SMART" id="SM00267">
    <property type="entry name" value="GGDEF"/>
    <property type="match status" value="1"/>
</dbReference>
<dbReference type="CDD" id="cd01949">
    <property type="entry name" value="GGDEF"/>
    <property type="match status" value="1"/>
</dbReference>